<dbReference type="Pfam" id="PF06100">
    <property type="entry name" value="MCRA"/>
    <property type="match status" value="1"/>
</dbReference>
<gene>
    <name evidence="1" type="ORF">DW2_13245</name>
</gene>
<comment type="caution">
    <text evidence="1">The sequence shown here is derived from an EMBL/GenBank/DDBJ whole genome shotgun (WGS) entry which is preliminary data.</text>
</comment>
<reference evidence="2" key="1">
    <citation type="submission" date="2013-04" db="EMBL/GenBank/DDBJ databases">
        <title>Thioclava sp. 13D2W-2 Genome Sequencing.</title>
        <authorList>
            <person name="Lai Q."/>
            <person name="Li G."/>
            <person name="Shao Z."/>
        </authorList>
    </citation>
    <scope>NUCLEOTIDE SEQUENCE [LARGE SCALE GENOMIC DNA]</scope>
    <source>
        <strain evidence="2">13D2W-2</strain>
    </source>
</reference>
<dbReference type="eggNOG" id="COG4716">
    <property type="taxonomic scope" value="Bacteria"/>
</dbReference>
<dbReference type="SUPFAM" id="SSF51905">
    <property type="entry name" value="FAD/NAD(P)-binding domain"/>
    <property type="match status" value="1"/>
</dbReference>
<dbReference type="PATRIC" id="fig|1317124.6.peg.2682"/>
<dbReference type="RefSeq" id="WP_038147383.1">
    <property type="nucleotide sequence ID" value="NZ_AQRC01000011.1"/>
</dbReference>
<dbReference type="PANTHER" id="PTHR37417:SF3">
    <property type="entry name" value="MYOSIN-CROSSREACTIVE PROTEIN"/>
    <property type="match status" value="1"/>
</dbReference>
<name>A0A085TU52_9RHOB</name>
<proteinExistence type="predicted"/>
<evidence type="ECO:0000313" key="1">
    <source>
        <dbReference type="EMBL" id="KFE34249.1"/>
    </source>
</evidence>
<accession>A0A085TU52</accession>
<evidence type="ECO:0000313" key="2">
    <source>
        <dbReference type="Proteomes" id="UP000028607"/>
    </source>
</evidence>
<dbReference type="AlphaFoldDB" id="A0A085TU52"/>
<dbReference type="PANTHER" id="PTHR37417">
    <property type="entry name" value="67 KDA MYOSIN-CROSS-REACTIVE ANTIGEN FAMILY PROTEIN (AFU_ORTHOLOGUE AFUA_5G09970)"/>
    <property type="match status" value="1"/>
</dbReference>
<reference evidence="1 2" key="2">
    <citation type="journal article" date="2015" name="Antonie Van Leeuwenhoek">
        <title>Thioclava indica sp. nov., isolated from surface seawater of the Indian Ocean.</title>
        <authorList>
            <person name="Liu Y."/>
            <person name="Lai Q."/>
            <person name="Du J."/>
            <person name="Xu H."/>
            <person name="Jiang L."/>
            <person name="Shao Z."/>
        </authorList>
    </citation>
    <scope>NUCLEOTIDE SEQUENCE [LARGE SCALE GENOMIC DNA]</scope>
    <source>
        <strain evidence="1 2">13D2W-2</strain>
    </source>
</reference>
<dbReference type="InterPro" id="IPR010354">
    <property type="entry name" value="Oleate_hydratase"/>
</dbReference>
<dbReference type="InterPro" id="IPR036188">
    <property type="entry name" value="FAD/NAD-bd_sf"/>
</dbReference>
<dbReference type="GO" id="GO:0050151">
    <property type="term" value="F:oleate hydratase activity"/>
    <property type="evidence" value="ECO:0007669"/>
    <property type="project" value="InterPro"/>
</dbReference>
<dbReference type="Gene3D" id="3.50.50.60">
    <property type="entry name" value="FAD/NAD(P)-binding domain"/>
    <property type="match status" value="3"/>
</dbReference>
<dbReference type="GO" id="GO:0071949">
    <property type="term" value="F:FAD binding"/>
    <property type="evidence" value="ECO:0007669"/>
    <property type="project" value="InterPro"/>
</dbReference>
<protein>
    <submittedName>
        <fullName evidence="1">Myosin-cross-reactive antigen</fullName>
    </submittedName>
</protein>
<dbReference type="EMBL" id="AQRC01000011">
    <property type="protein sequence ID" value="KFE34249.1"/>
    <property type="molecule type" value="Genomic_DNA"/>
</dbReference>
<sequence>MAPKNRPFPPSLPMSHEPDATAAFWRNDATNTLPPPDMTGTYRRHRPLAPEGIAKRRATIVGGGIAGLAAAFYLIRDAQMPGENITVIEGLSVPGGSMDGAGNAQDGYIVRGGREMNWNYDNLWDLFQDIPAVEMPEGHSVLDEYRALNDADANVSKARLMHKQGQIRNFSTLGLTKPQQWELVRLLLARKEDLDDKTITDWFSPGFLQSNFWFFWRSMFAFKNCHSLLEMKLYMHRFLDALDGLNDMSALVFPRYNQYETFILPLVNWLKARGVNFRYDTRVTDLEMTERGGQRTVTAIHAEVDGTAQVIPVGDGDLVFALPGSMTEGTAYGDMDTVPVLARGNAEPGPDSDWLLWKNLAAKSPVFGKPQKFYGDVNRSIWESVTLTCKPSPLTEKIAELSVNDPYSGRTATGGVITFTDSGWVMSVTANRQPHFRDQPDDVLVLWAYGLDMDGVGDVTGKTMADCTGREILAELCHHLGLSEHLDQIAAATKVRLALMPYITAEFMPRAAGDRPHVVPEGCTNLALLGQFVETANDVVFTMESSVRTARIGVYSLLNLPKQVPDIAPTQYDIRNLLKAARAINNGEPFPGERLLHRVLDKTYFAHILPPLPEDEPGTMRRIEEELGGLFGKGERAVQSLIDQIAGLRDKLSGGHDTKEG</sequence>
<dbReference type="Proteomes" id="UP000028607">
    <property type="component" value="Unassembled WGS sequence"/>
</dbReference>
<keyword evidence="2" id="KW-1185">Reference proteome</keyword>
<dbReference type="GO" id="GO:0006631">
    <property type="term" value="P:fatty acid metabolic process"/>
    <property type="evidence" value="ECO:0007669"/>
    <property type="project" value="InterPro"/>
</dbReference>
<organism evidence="1 2">
    <name type="scientific">Thioclava atlantica</name>
    <dbReference type="NCBI Taxonomy" id="1317124"/>
    <lineage>
        <taxon>Bacteria</taxon>
        <taxon>Pseudomonadati</taxon>
        <taxon>Pseudomonadota</taxon>
        <taxon>Alphaproteobacteria</taxon>
        <taxon>Rhodobacterales</taxon>
        <taxon>Paracoccaceae</taxon>
        <taxon>Thioclava</taxon>
    </lineage>
</organism>
<dbReference type="STRING" id="1317124.DW2_13245"/>
<dbReference type="NCBIfam" id="NF010584">
    <property type="entry name" value="PRK13977.1"/>
    <property type="match status" value="1"/>
</dbReference>
<dbReference type="OrthoDB" id="4540221at2"/>